<evidence type="ECO:0000259" key="4">
    <source>
        <dbReference type="Pfam" id="PF11611"/>
    </source>
</evidence>
<feature type="transmembrane region" description="Helical" evidence="3">
    <location>
        <begin position="83"/>
        <end position="104"/>
    </location>
</feature>
<reference evidence="5 6" key="1">
    <citation type="submission" date="2022-06" db="EMBL/GenBank/DDBJ databases">
        <title>Genomic Encyclopedia of Archaeal and Bacterial Type Strains, Phase II (KMG-II): from individual species to whole genera.</title>
        <authorList>
            <person name="Goeker M."/>
        </authorList>
    </citation>
    <scope>NUCLEOTIDE SEQUENCE [LARGE SCALE GENOMIC DNA]</scope>
    <source>
        <strain evidence="5 6">DSM 40477</strain>
    </source>
</reference>
<protein>
    <recommendedName>
        <fullName evidence="4">DUF4352 domain-containing protein</fullName>
    </recommendedName>
</protein>
<keyword evidence="6" id="KW-1185">Reference proteome</keyword>
<keyword evidence="1" id="KW-0732">Signal</keyword>
<feature type="region of interest" description="Disordered" evidence="2">
    <location>
        <begin position="1"/>
        <end position="26"/>
    </location>
</feature>
<dbReference type="Pfam" id="PF11611">
    <property type="entry name" value="DUF4352"/>
    <property type="match status" value="1"/>
</dbReference>
<keyword evidence="3" id="KW-0472">Membrane</keyword>
<dbReference type="InterPro" id="IPR029051">
    <property type="entry name" value="DUF4352"/>
</dbReference>
<proteinExistence type="predicted"/>
<evidence type="ECO:0000313" key="6">
    <source>
        <dbReference type="Proteomes" id="UP001205311"/>
    </source>
</evidence>
<dbReference type="RefSeq" id="WP_253669255.1">
    <property type="nucleotide sequence ID" value="NZ_JAMTCP010000008.1"/>
</dbReference>
<keyword evidence="3" id="KW-1133">Transmembrane helix</keyword>
<feature type="compositionally biased region" description="Pro residues" evidence="2">
    <location>
        <begin position="120"/>
        <end position="136"/>
    </location>
</feature>
<name>A0ABT1HS36_STRSD</name>
<accession>A0ABT1HS36</accession>
<feature type="region of interest" description="Disordered" evidence="2">
    <location>
        <begin position="112"/>
        <end position="141"/>
    </location>
</feature>
<sequence>MTAPIPSGPLPSAPPPPDEPPAEPRRDNLGIAALVVGGSGVLVSALVVTGPVGALLGIVGAVLAVVGLFRARGGRPGARAASIAGVVVSVLALGVGTTTSVVLVRGLREHSEPPALAAPTPAPPPAPTPLTLPNTPPRATEKPAEITTVPVGTPINVHERGHDYVVTVSGVQPDVPAPNEYTRPRNGASFLTAQVDFAVSESVGPLPVFVSPLRFKLVYADGTTIATSISGYGLPGRQLDTLTLAAGQKTSGMIVFEVDPARLAGARIQLDDGLHTPAGYWSLG</sequence>
<organism evidence="5 6">
    <name type="scientific">Streptoalloteichus tenebrarius (strain ATCC 17920 / DSM 40477 / JCM 4838 / CBS 697.72 / NBRC 16177 / NCIMB 11028 / NRRL B-12390 / A12253. 1 / ISP 5477)</name>
    <name type="common">Streptomyces tenebrarius</name>
    <dbReference type="NCBI Taxonomy" id="1933"/>
    <lineage>
        <taxon>Bacteria</taxon>
        <taxon>Bacillati</taxon>
        <taxon>Actinomycetota</taxon>
        <taxon>Actinomycetes</taxon>
        <taxon>Pseudonocardiales</taxon>
        <taxon>Pseudonocardiaceae</taxon>
        <taxon>Streptoalloteichus</taxon>
    </lineage>
</organism>
<evidence type="ECO:0000313" key="5">
    <source>
        <dbReference type="EMBL" id="MCP2258321.1"/>
    </source>
</evidence>
<evidence type="ECO:0000256" key="1">
    <source>
        <dbReference type="ARBA" id="ARBA00022729"/>
    </source>
</evidence>
<keyword evidence="3" id="KW-0812">Transmembrane</keyword>
<dbReference type="EMBL" id="JAMTCP010000008">
    <property type="protein sequence ID" value="MCP2258321.1"/>
    <property type="molecule type" value="Genomic_DNA"/>
</dbReference>
<evidence type="ECO:0000256" key="2">
    <source>
        <dbReference type="SAM" id="MobiDB-lite"/>
    </source>
</evidence>
<gene>
    <name evidence="5" type="ORF">LX15_002015</name>
</gene>
<comment type="caution">
    <text evidence="5">The sequence shown here is derived from an EMBL/GenBank/DDBJ whole genome shotgun (WGS) entry which is preliminary data.</text>
</comment>
<feature type="compositionally biased region" description="Pro residues" evidence="2">
    <location>
        <begin position="1"/>
        <end position="19"/>
    </location>
</feature>
<feature type="transmembrane region" description="Helical" evidence="3">
    <location>
        <begin position="54"/>
        <end position="71"/>
    </location>
</feature>
<evidence type="ECO:0000256" key="3">
    <source>
        <dbReference type="SAM" id="Phobius"/>
    </source>
</evidence>
<dbReference type="Proteomes" id="UP001205311">
    <property type="component" value="Unassembled WGS sequence"/>
</dbReference>
<dbReference type="InterPro" id="IPR029050">
    <property type="entry name" value="Immunoprotect_excell_Ig-like"/>
</dbReference>
<dbReference type="Gene3D" id="2.60.40.1240">
    <property type="match status" value="1"/>
</dbReference>
<feature type="domain" description="DUF4352" evidence="4">
    <location>
        <begin position="163"/>
        <end position="261"/>
    </location>
</feature>